<reference evidence="1 2" key="1">
    <citation type="journal article" date="2015" name="Genome Announc.">
        <title>Expanding the biotechnology potential of lactobacilli through comparative genomics of 213 strains and associated genera.</title>
        <authorList>
            <person name="Sun Z."/>
            <person name="Harris H.M."/>
            <person name="McCann A."/>
            <person name="Guo C."/>
            <person name="Argimon S."/>
            <person name="Zhang W."/>
            <person name="Yang X."/>
            <person name="Jeffery I.B."/>
            <person name="Cooney J.C."/>
            <person name="Kagawa T.F."/>
            <person name="Liu W."/>
            <person name="Song Y."/>
            <person name="Salvetti E."/>
            <person name="Wrobel A."/>
            <person name="Rasinkangas P."/>
            <person name="Parkhill J."/>
            <person name="Rea M.C."/>
            <person name="O'Sullivan O."/>
            <person name="Ritari J."/>
            <person name="Douillard F.P."/>
            <person name="Paul Ross R."/>
            <person name="Yang R."/>
            <person name="Briner A.E."/>
            <person name="Felis G.E."/>
            <person name="de Vos W.M."/>
            <person name="Barrangou R."/>
            <person name="Klaenhammer T.R."/>
            <person name="Caufield P.W."/>
            <person name="Cui Y."/>
            <person name="Zhang H."/>
            <person name="O'Toole P.W."/>
        </authorList>
    </citation>
    <scope>NUCLEOTIDE SEQUENCE [LARGE SCALE GENOMIC DNA]</scope>
    <source>
        <strain evidence="1 2">DSM 5007</strain>
    </source>
</reference>
<organism evidence="1 2">
    <name type="scientific">Paucilactobacillus suebicus DSM 5007 = KCTC 3549</name>
    <dbReference type="NCBI Taxonomy" id="1423807"/>
    <lineage>
        <taxon>Bacteria</taxon>
        <taxon>Bacillati</taxon>
        <taxon>Bacillota</taxon>
        <taxon>Bacilli</taxon>
        <taxon>Lactobacillales</taxon>
        <taxon>Lactobacillaceae</taxon>
        <taxon>Paucilactobacillus</taxon>
    </lineage>
</organism>
<dbReference type="OrthoDB" id="2148962at2"/>
<evidence type="ECO:0000313" key="2">
    <source>
        <dbReference type="Proteomes" id="UP000051820"/>
    </source>
</evidence>
<keyword evidence="2" id="KW-1185">Reference proteome</keyword>
<evidence type="ECO:0000313" key="1">
    <source>
        <dbReference type="EMBL" id="KRM10208.1"/>
    </source>
</evidence>
<name>A0A0R1VWX3_9LACO</name>
<dbReference type="EMBL" id="AZGF01000030">
    <property type="protein sequence ID" value="KRM10208.1"/>
    <property type="molecule type" value="Genomic_DNA"/>
</dbReference>
<accession>A0A0R1VWX3</accession>
<dbReference type="RefSeq" id="WP_010621423.1">
    <property type="nucleotide sequence ID" value="NZ_AZGF01000030.1"/>
</dbReference>
<sequence length="80" mass="9461">MANTNDKVKIDSKDFAKSVLDGAIQKDGEDDVTYIKRKLRLYLESVVLIDNFNELEETRFDIAKEEQRDQILQKIIEHRY</sequence>
<dbReference type="Proteomes" id="UP000051820">
    <property type="component" value="Unassembled WGS sequence"/>
</dbReference>
<dbReference type="eggNOG" id="ENOG5030AKG">
    <property type="taxonomic scope" value="Bacteria"/>
</dbReference>
<protein>
    <submittedName>
        <fullName evidence="1">Uncharacterized protein</fullName>
    </submittedName>
</protein>
<comment type="caution">
    <text evidence="1">The sequence shown here is derived from an EMBL/GenBank/DDBJ whole genome shotgun (WGS) entry which is preliminary data.</text>
</comment>
<dbReference type="AlphaFoldDB" id="A0A0R1VWX3"/>
<dbReference type="STRING" id="1423807.FD16_GL001411"/>
<gene>
    <name evidence="1" type="ORF">FD16_GL001411</name>
</gene>
<dbReference type="PATRIC" id="fig|1423807.3.peg.1439"/>
<proteinExistence type="predicted"/>